<dbReference type="InterPro" id="IPR014729">
    <property type="entry name" value="Rossmann-like_a/b/a_fold"/>
</dbReference>
<dbReference type="Proteomes" id="UP000320239">
    <property type="component" value="Unassembled WGS sequence"/>
</dbReference>
<organism evidence="4 5">
    <name type="scientific">Actinoplanes teichomyceticus</name>
    <dbReference type="NCBI Taxonomy" id="1867"/>
    <lineage>
        <taxon>Bacteria</taxon>
        <taxon>Bacillati</taxon>
        <taxon>Actinomycetota</taxon>
        <taxon>Actinomycetes</taxon>
        <taxon>Micromonosporales</taxon>
        <taxon>Micromonosporaceae</taxon>
        <taxon>Actinoplanes</taxon>
    </lineage>
</organism>
<dbReference type="CDD" id="cd00293">
    <property type="entry name" value="USP-like"/>
    <property type="match status" value="1"/>
</dbReference>
<reference evidence="4 5" key="1">
    <citation type="submission" date="2019-06" db="EMBL/GenBank/DDBJ databases">
        <title>Sequencing the genomes of 1000 actinobacteria strains.</title>
        <authorList>
            <person name="Klenk H.-P."/>
        </authorList>
    </citation>
    <scope>NUCLEOTIDE SEQUENCE [LARGE SCALE GENOMIC DNA]</scope>
    <source>
        <strain evidence="4 5">DSM 43866</strain>
    </source>
</reference>
<dbReference type="EMBL" id="VIWY01000009">
    <property type="protein sequence ID" value="TWG09241.1"/>
    <property type="molecule type" value="Genomic_DNA"/>
</dbReference>
<accession>A0A561VC91</accession>
<dbReference type="AlphaFoldDB" id="A0A561VC91"/>
<dbReference type="PRINTS" id="PR01438">
    <property type="entry name" value="UNVRSLSTRESS"/>
</dbReference>
<name>A0A561VC91_ACTTI</name>
<dbReference type="OrthoDB" id="3402850at2"/>
<comment type="similarity">
    <text evidence="1">Belongs to the universal stress protein A family.</text>
</comment>
<feature type="domain" description="UspA" evidence="3">
    <location>
        <begin position="150"/>
        <end position="287"/>
    </location>
</feature>
<evidence type="ECO:0000313" key="5">
    <source>
        <dbReference type="Proteomes" id="UP000320239"/>
    </source>
</evidence>
<dbReference type="InterPro" id="IPR006016">
    <property type="entry name" value="UspA"/>
</dbReference>
<dbReference type="Pfam" id="PF00582">
    <property type="entry name" value="Usp"/>
    <property type="match status" value="2"/>
</dbReference>
<evidence type="ECO:0000259" key="3">
    <source>
        <dbReference type="Pfam" id="PF00582"/>
    </source>
</evidence>
<evidence type="ECO:0000313" key="4">
    <source>
        <dbReference type="EMBL" id="TWG09241.1"/>
    </source>
</evidence>
<dbReference type="InterPro" id="IPR006015">
    <property type="entry name" value="Universal_stress_UspA"/>
</dbReference>
<keyword evidence="5" id="KW-1185">Reference proteome</keyword>
<protein>
    <submittedName>
        <fullName evidence="4">Nucleotide-binding universal stress UspA family protein</fullName>
    </submittedName>
</protein>
<dbReference type="PANTHER" id="PTHR46268">
    <property type="entry name" value="STRESS RESPONSE PROTEIN NHAX"/>
    <property type="match status" value="1"/>
</dbReference>
<feature type="compositionally biased region" description="Basic and acidic residues" evidence="2">
    <location>
        <begin position="305"/>
        <end position="314"/>
    </location>
</feature>
<evidence type="ECO:0000256" key="2">
    <source>
        <dbReference type="SAM" id="MobiDB-lite"/>
    </source>
</evidence>
<gene>
    <name evidence="4" type="ORF">FHX34_10940</name>
</gene>
<evidence type="ECO:0000256" key="1">
    <source>
        <dbReference type="ARBA" id="ARBA00008791"/>
    </source>
</evidence>
<dbReference type="Gene3D" id="3.40.50.620">
    <property type="entry name" value="HUPs"/>
    <property type="match status" value="2"/>
</dbReference>
<feature type="domain" description="UspA" evidence="3">
    <location>
        <begin position="5"/>
        <end position="140"/>
    </location>
</feature>
<dbReference type="PANTHER" id="PTHR46268:SF6">
    <property type="entry name" value="UNIVERSAL STRESS PROTEIN UP12"/>
    <property type="match status" value="1"/>
</dbReference>
<comment type="caution">
    <text evidence="4">The sequence shown here is derived from an EMBL/GenBank/DDBJ whole genome shotgun (WGS) entry which is preliminary data.</text>
</comment>
<dbReference type="RefSeq" id="WP_122978494.1">
    <property type="nucleotide sequence ID" value="NZ_BOMX01000174.1"/>
</dbReference>
<feature type="region of interest" description="Disordered" evidence="2">
    <location>
        <begin position="287"/>
        <end position="314"/>
    </location>
</feature>
<sequence>MQTPTIMVATDGAATGEATIRWAAAEAGRRHCRLSVVHVLDWDWTMARYDIQGAQFEAARRLAEEVTAGAVAQARAAVPELDIVASTPVGDPVTRLLDAAEGAQLLVLGTRGRGGFTGLLLGSVSQRLATHAACPVVVVRGHAGATEGPVAAGIDDSPAAEHVLAAAFAAAASRGARLVVVRSYLPAVPLYYLRDAAPELVETPEQDAAERIRLHEQLAPWRERYPDVPVETLLSHGGAAGLLVGVSRGAQLVVVGSRGHGVLAGSLLGSTGLQLLQHAECPVQIVRRSGDQQRGHAPAHRERRAPRDRAADPR</sequence>
<proteinExistence type="inferred from homology"/>
<dbReference type="SUPFAM" id="SSF52402">
    <property type="entry name" value="Adenine nucleotide alpha hydrolases-like"/>
    <property type="match status" value="2"/>
</dbReference>